<comment type="caution">
    <text evidence="2">The sequence shown here is derived from an EMBL/GenBank/DDBJ whole genome shotgun (WGS) entry which is preliminary data.</text>
</comment>
<dbReference type="KEGG" id="qsa:O6P43_022925"/>
<dbReference type="EMBL" id="JARAOO010000009">
    <property type="protein sequence ID" value="KAJ7956488.1"/>
    <property type="molecule type" value="Genomic_DNA"/>
</dbReference>
<dbReference type="AlphaFoldDB" id="A0AAD7PI61"/>
<dbReference type="Proteomes" id="UP001163823">
    <property type="component" value="Chromosome 9"/>
</dbReference>
<protein>
    <submittedName>
        <fullName evidence="2">Kelch domain-containing protein 3</fullName>
    </submittedName>
</protein>
<name>A0AAD7PI61_QUISA</name>
<sequence length="229" mass="24581">MQLNQPLPPSGKMTFQAKVTESITEGFTIETNIDGRPLKGILFSNNPNSYHPDTIGSSRKRAAGEGGDIILNGVYARKLKTPKMLKRDVVGDRQVDGVNGNASVSLEPHAEAAAVVISNIPAISDASHTHMESTNPEPVLPSLDLQNNRKSDALDSISGNPKDDRKIEVPSSTNGEVLDDDQTSDAQNHSTEVPKAAAAWDSMSLSQDQDDGKRTAEESKQPAKLIETN</sequence>
<feature type="compositionally biased region" description="Basic and acidic residues" evidence="1">
    <location>
        <begin position="210"/>
        <end position="221"/>
    </location>
</feature>
<proteinExistence type="predicted"/>
<evidence type="ECO:0000313" key="3">
    <source>
        <dbReference type="Proteomes" id="UP001163823"/>
    </source>
</evidence>
<organism evidence="2 3">
    <name type="scientific">Quillaja saponaria</name>
    <name type="common">Soap bark tree</name>
    <dbReference type="NCBI Taxonomy" id="32244"/>
    <lineage>
        <taxon>Eukaryota</taxon>
        <taxon>Viridiplantae</taxon>
        <taxon>Streptophyta</taxon>
        <taxon>Embryophyta</taxon>
        <taxon>Tracheophyta</taxon>
        <taxon>Spermatophyta</taxon>
        <taxon>Magnoliopsida</taxon>
        <taxon>eudicotyledons</taxon>
        <taxon>Gunneridae</taxon>
        <taxon>Pentapetalae</taxon>
        <taxon>rosids</taxon>
        <taxon>fabids</taxon>
        <taxon>Fabales</taxon>
        <taxon>Quillajaceae</taxon>
        <taxon>Quillaja</taxon>
    </lineage>
</organism>
<accession>A0AAD7PI61</accession>
<keyword evidence="3" id="KW-1185">Reference proteome</keyword>
<evidence type="ECO:0000313" key="2">
    <source>
        <dbReference type="EMBL" id="KAJ7956488.1"/>
    </source>
</evidence>
<gene>
    <name evidence="2" type="ORF">O6P43_022925</name>
</gene>
<feature type="region of interest" description="Disordered" evidence="1">
    <location>
        <begin position="151"/>
        <end position="229"/>
    </location>
</feature>
<reference evidence="2" key="1">
    <citation type="journal article" date="2023" name="Science">
        <title>Elucidation of the pathway for biosynthesis of saponin adjuvants from the soapbark tree.</title>
        <authorList>
            <person name="Reed J."/>
            <person name="Orme A."/>
            <person name="El-Demerdash A."/>
            <person name="Owen C."/>
            <person name="Martin L.B.B."/>
            <person name="Misra R.C."/>
            <person name="Kikuchi S."/>
            <person name="Rejzek M."/>
            <person name="Martin A.C."/>
            <person name="Harkess A."/>
            <person name="Leebens-Mack J."/>
            <person name="Louveau T."/>
            <person name="Stephenson M.J."/>
            <person name="Osbourn A."/>
        </authorList>
    </citation>
    <scope>NUCLEOTIDE SEQUENCE</scope>
    <source>
        <strain evidence="2">S10</strain>
    </source>
</reference>
<evidence type="ECO:0000256" key="1">
    <source>
        <dbReference type="SAM" id="MobiDB-lite"/>
    </source>
</evidence>